<evidence type="ECO:0000313" key="13">
    <source>
        <dbReference type="Proteomes" id="UP000068832"/>
    </source>
</evidence>
<organism evidence="2 8">
    <name type="scientific">Metallosphaera sedula</name>
    <dbReference type="NCBI Taxonomy" id="43687"/>
    <lineage>
        <taxon>Archaea</taxon>
        <taxon>Thermoproteota</taxon>
        <taxon>Thermoprotei</taxon>
        <taxon>Sulfolobales</taxon>
        <taxon>Sulfolobaceae</taxon>
        <taxon>Metallosphaera</taxon>
    </lineage>
</organism>
<dbReference type="PATRIC" id="fig|43687.5.peg.2252"/>
<sequence length="166" mass="18477" precursor="true">MNLNLLVVGLVFLVIGSSLYVSLPLYYPGYSSVNNVYKSNQGYVIVGPDQSVVVKNFTAQSGQAIIFLVLKGNANVSLLSSTGKPILNQQKEVSIELNQSRYEIEIINLDNQTSNISFTYGLFNARTISNFYYSLGILQTFLDVVVLAGVAMILWYVISWFVTRKK</sequence>
<feature type="transmembrane region" description="Helical" evidence="1">
    <location>
        <begin position="5"/>
        <end position="27"/>
    </location>
</feature>
<dbReference type="RefSeq" id="WP_012022021.1">
    <property type="nucleotide sequence ID" value="NZ_AP019770.1"/>
</dbReference>
<reference evidence="2 8" key="1">
    <citation type="journal article" date="2014" name="J. Bacteriol.">
        <title>Role of an Archaeal PitA Transporter in the Copper and Arsenic Resistance of Metallosphaera sedula, an Extreme Thermoacidophile.</title>
        <authorList>
            <person name="McCarthy S."/>
            <person name="Ai C."/>
            <person name="Wheaton G."/>
            <person name="Tevatia R."/>
            <person name="Eckrich V."/>
            <person name="Kelly R."/>
            <person name="Blum P."/>
        </authorList>
    </citation>
    <scope>NUCLEOTIDE SEQUENCE [LARGE SCALE GENOMIC DNA]</scope>
    <source>
        <strain evidence="2 8">CuR1</strain>
    </source>
</reference>
<dbReference type="Proteomes" id="UP000062398">
    <property type="component" value="Chromosome"/>
</dbReference>
<keyword evidence="1" id="KW-1133">Transmembrane helix</keyword>
<evidence type="ECO:0000313" key="10">
    <source>
        <dbReference type="Proteomes" id="UP000061362"/>
    </source>
</evidence>
<reference evidence="10 11" key="2">
    <citation type="journal article" date="2015" name="Genome Announc.">
        <title>Complete Genome Sequences of Evolved Arsenate-Resistant Metallosphaera sedula Strains.</title>
        <authorList>
            <person name="Ai C."/>
            <person name="McCarthy S."/>
            <person name="Schackwitz W."/>
            <person name="Martin J."/>
            <person name="Lipzen A."/>
            <person name="Blum P."/>
        </authorList>
    </citation>
    <scope>NUCLEOTIDE SEQUENCE [LARGE SCALE GENOMIC DNA]</scope>
    <source>
        <strain evidence="5 11">ARS120-1</strain>
        <strain evidence="6 10">ARS120-2</strain>
        <strain evidence="3 13">ARS50-1</strain>
        <strain evidence="4 12">ARS50-2</strain>
    </source>
</reference>
<evidence type="ECO:0000313" key="7">
    <source>
        <dbReference type="EMBL" id="AKV83993.1"/>
    </source>
</evidence>
<dbReference type="AlphaFoldDB" id="A0A088E951"/>
<evidence type="ECO:0000256" key="1">
    <source>
        <dbReference type="SAM" id="Phobius"/>
    </source>
</evidence>
<evidence type="ECO:0000313" key="12">
    <source>
        <dbReference type="Proteomes" id="UP000062475"/>
    </source>
</evidence>
<dbReference type="EMBL" id="CP008822">
    <property type="protein sequence ID" value="AIM28217.1"/>
    <property type="molecule type" value="Genomic_DNA"/>
</dbReference>
<dbReference type="EMBL" id="CP012175">
    <property type="protein sequence ID" value="AKV81760.1"/>
    <property type="molecule type" value="Genomic_DNA"/>
</dbReference>
<dbReference type="EMBL" id="CP012173">
    <property type="protein sequence ID" value="AKV77265.1"/>
    <property type="molecule type" value="Genomic_DNA"/>
</dbReference>
<dbReference type="Proteomes" id="UP000068832">
    <property type="component" value="Chromosome"/>
</dbReference>
<dbReference type="OMA" id="IYEIIMA"/>
<evidence type="ECO:0000313" key="8">
    <source>
        <dbReference type="Proteomes" id="UP000029084"/>
    </source>
</evidence>
<keyword evidence="1" id="KW-0472">Membrane</keyword>
<dbReference type="Proteomes" id="UP000061362">
    <property type="component" value="Chromosome"/>
</dbReference>
<name>A0A088E951_9CREN</name>
<dbReference type="OrthoDB" id="43019at2157"/>
<evidence type="ECO:0000313" key="3">
    <source>
        <dbReference type="EMBL" id="AKV75027.1"/>
    </source>
</evidence>
<keyword evidence="1" id="KW-0812">Transmembrane</keyword>
<gene>
    <name evidence="2" type="ORF">HA72_2094</name>
    <name evidence="3" type="ORF">MsedA_2145</name>
    <name evidence="4" type="ORF">MsedB_2147</name>
    <name evidence="5" type="ORF">MsedC_2145</name>
    <name evidence="6" type="ORF">MsedD_2146</name>
    <name evidence="7" type="ORF">MsedE_2147</name>
</gene>
<dbReference type="Proteomes" id="UP000062475">
    <property type="component" value="Chromosome"/>
</dbReference>
<evidence type="ECO:0000313" key="4">
    <source>
        <dbReference type="EMBL" id="AKV77265.1"/>
    </source>
</evidence>
<dbReference type="Proteomes" id="UP000029084">
    <property type="component" value="Chromosome"/>
</dbReference>
<evidence type="ECO:0000313" key="5">
    <source>
        <dbReference type="EMBL" id="AKV79515.1"/>
    </source>
</evidence>
<reference evidence="7 9" key="3">
    <citation type="submission" date="2015-07" db="EMBL/GenBank/DDBJ databases">
        <title>Physiological, transcriptional responses and genome re-sequencing of acid resistant extremely thermoacidophilic Metallosphaera sedula SARC-M1.</title>
        <authorList>
            <person name="Ai C."/>
            <person name="McCarthy S."/>
            <person name="Eckrich V."/>
            <person name="Rudrappa D."/>
            <person name="Qiu G."/>
            <person name="Blum P."/>
        </authorList>
    </citation>
    <scope>NUCLEOTIDE SEQUENCE [LARGE SCALE GENOMIC DNA]</scope>
    <source>
        <strain evidence="7 9">SARC-M1</strain>
    </source>
</reference>
<accession>A0A088E951</accession>
<protein>
    <submittedName>
        <fullName evidence="2">Uncharacterized protein</fullName>
    </submittedName>
</protein>
<evidence type="ECO:0000313" key="2">
    <source>
        <dbReference type="EMBL" id="AIM28217.1"/>
    </source>
</evidence>
<evidence type="ECO:0000313" key="9">
    <source>
        <dbReference type="Proteomes" id="UP000056255"/>
    </source>
</evidence>
<dbReference type="EMBL" id="CP012176">
    <property type="protein sequence ID" value="AKV83993.1"/>
    <property type="molecule type" value="Genomic_DNA"/>
</dbReference>
<feature type="transmembrane region" description="Helical" evidence="1">
    <location>
        <begin position="131"/>
        <end position="158"/>
    </location>
</feature>
<evidence type="ECO:0000313" key="6">
    <source>
        <dbReference type="EMBL" id="AKV81760.1"/>
    </source>
</evidence>
<proteinExistence type="predicted"/>
<dbReference type="EMBL" id="CP012172">
    <property type="protein sequence ID" value="AKV75027.1"/>
    <property type="molecule type" value="Genomic_DNA"/>
</dbReference>
<dbReference type="GeneID" id="91756630"/>
<dbReference type="EMBL" id="CP012174">
    <property type="protein sequence ID" value="AKV79515.1"/>
    <property type="molecule type" value="Genomic_DNA"/>
</dbReference>
<dbReference type="Proteomes" id="UP000056255">
    <property type="component" value="Chromosome"/>
</dbReference>
<evidence type="ECO:0000313" key="11">
    <source>
        <dbReference type="Proteomes" id="UP000062398"/>
    </source>
</evidence>